<dbReference type="GO" id="GO:0005886">
    <property type="term" value="C:plasma membrane"/>
    <property type="evidence" value="ECO:0007669"/>
    <property type="project" value="UniProtKB-SubCell"/>
</dbReference>
<keyword evidence="16 23" id="KW-1133">Transmembrane helix</keyword>
<evidence type="ECO:0000259" key="24">
    <source>
        <dbReference type="PROSITE" id="PS50109"/>
    </source>
</evidence>
<keyword evidence="11" id="KW-0418">Kinase</keyword>
<evidence type="ECO:0000256" key="12">
    <source>
        <dbReference type="ARBA" id="ARBA00022801"/>
    </source>
</evidence>
<evidence type="ECO:0000256" key="20">
    <source>
        <dbReference type="ARBA" id="ARBA00023211"/>
    </source>
</evidence>
<dbReference type="EC" id="2.7.13.3" evidence="5"/>
<evidence type="ECO:0000256" key="23">
    <source>
        <dbReference type="SAM" id="Phobius"/>
    </source>
</evidence>
<evidence type="ECO:0000256" key="11">
    <source>
        <dbReference type="ARBA" id="ARBA00022777"/>
    </source>
</evidence>
<evidence type="ECO:0000256" key="14">
    <source>
        <dbReference type="ARBA" id="ARBA00022842"/>
    </source>
</evidence>
<dbReference type="OrthoDB" id="5499837at2"/>
<comment type="cofactor">
    <cofactor evidence="3">
        <name>Mg(2+)</name>
        <dbReference type="ChEBI" id="CHEBI:18420"/>
    </cofactor>
</comment>
<keyword evidence="6" id="KW-1003">Cell membrane</keyword>
<keyword evidence="10" id="KW-0547">Nucleotide-binding</keyword>
<evidence type="ECO:0000256" key="6">
    <source>
        <dbReference type="ARBA" id="ARBA00022475"/>
    </source>
</evidence>
<dbReference type="SMART" id="SM00387">
    <property type="entry name" value="HATPase_c"/>
    <property type="match status" value="1"/>
</dbReference>
<organism evidence="26 27">
    <name type="scientific">Boudabousia tangfeifanii</name>
    <dbReference type="NCBI Taxonomy" id="1912795"/>
    <lineage>
        <taxon>Bacteria</taxon>
        <taxon>Bacillati</taxon>
        <taxon>Actinomycetota</taxon>
        <taxon>Actinomycetes</taxon>
        <taxon>Actinomycetales</taxon>
        <taxon>Actinomycetaceae</taxon>
        <taxon>Boudabousia</taxon>
    </lineage>
</organism>
<dbReference type="PROSITE" id="PS50109">
    <property type="entry name" value="HIS_KIN"/>
    <property type="match status" value="1"/>
</dbReference>
<dbReference type="PRINTS" id="PR00344">
    <property type="entry name" value="BCTRLSENSOR"/>
</dbReference>
<dbReference type="SMART" id="SM00388">
    <property type="entry name" value="HisKA"/>
    <property type="match status" value="1"/>
</dbReference>
<protein>
    <recommendedName>
        <fullName evidence="21">Signal transduction histidine-protein kinase/phosphatase MprB</fullName>
        <ecNumber evidence="5">2.7.13.3</ecNumber>
    </recommendedName>
    <alternativeName>
        <fullName evidence="22">Mycobacterial persistence regulator B</fullName>
    </alternativeName>
</protein>
<dbReference type="Gene3D" id="1.10.287.130">
    <property type="match status" value="1"/>
</dbReference>
<keyword evidence="17" id="KW-0902">Two-component regulatory system</keyword>
<feature type="domain" description="HAMP" evidence="25">
    <location>
        <begin position="153"/>
        <end position="205"/>
    </location>
</feature>
<dbReference type="InterPro" id="IPR005467">
    <property type="entry name" value="His_kinase_dom"/>
</dbReference>
<dbReference type="InterPro" id="IPR036097">
    <property type="entry name" value="HisK_dim/P_sf"/>
</dbReference>
<dbReference type="Pfam" id="PF02518">
    <property type="entry name" value="HATPase_c"/>
    <property type="match status" value="1"/>
</dbReference>
<evidence type="ECO:0000256" key="3">
    <source>
        <dbReference type="ARBA" id="ARBA00001946"/>
    </source>
</evidence>
<keyword evidence="14" id="KW-0460">Magnesium</keyword>
<comment type="catalytic activity">
    <reaction evidence="1">
        <text>ATP + protein L-histidine = ADP + protein N-phospho-L-histidine.</text>
        <dbReference type="EC" id="2.7.13.3"/>
    </reaction>
</comment>
<dbReference type="PROSITE" id="PS50885">
    <property type="entry name" value="HAMP"/>
    <property type="match status" value="1"/>
</dbReference>
<dbReference type="CDD" id="cd00075">
    <property type="entry name" value="HATPase"/>
    <property type="match status" value="1"/>
</dbReference>
<keyword evidence="8" id="KW-0808">Transferase</keyword>
<keyword evidence="15" id="KW-0904">Protein phosphatase</keyword>
<evidence type="ECO:0000256" key="17">
    <source>
        <dbReference type="ARBA" id="ARBA00023012"/>
    </source>
</evidence>
<keyword evidence="13" id="KW-0067">ATP-binding</keyword>
<dbReference type="PANTHER" id="PTHR44936:SF9">
    <property type="entry name" value="SENSOR PROTEIN CREC"/>
    <property type="match status" value="1"/>
</dbReference>
<sequence>MLQRLLRMTVTALLVAVILFALPAAIVGSTMVWRMDKEAFEMRIASIAKVVEGYSAKSFFRDEVLLEHWRIDGNQPLSHLEWKKFTGEDIEAGEKQSWPTMEYSVELTNGDEIIAQRDASDTVEHIFYLNLIIAGGVVVVLAVGYLISRRGARRLSAPLIFLAAQAEQIGSGQARGTLPKSGIEEIDLVQEELARTAERMAARIAQERQFSRDVSHQIRTPLTALGLRLEEIEYITDQDEVREEARASIAQVERLTEVVQVLLSKASNRRAGSAQSLSVLEIFAPMREEWEESFSRVNRELIIQDDSTGNVMVTPAVLSQVLATLLENSLKYGAGTTTVVAAGGSQIGSSFHIDVMDEGPGVDDEIAEKIFEKGFSGKGSSGLGLGIAKDLLASDGGSIQLYRRRPPCFRISLLAAPTSNIKESEAFVAAGRRHSHLN</sequence>
<keyword evidence="23" id="KW-0472">Membrane</keyword>
<evidence type="ECO:0000256" key="22">
    <source>
        <dbReference type="ARBA" id="ARBA00041776"/>
    </source>
</evidence>
<evidence type="ECO:0000256" key="2">
    <source>
        <dbReference type="ARBA" id="ARBA00001936"/>
    </source>
</evidence>
<dbReference type="CDD" id="cd00082">
    <property type="entry name" value="HisKA"/>
    <property type="match status" value="1"/>
</dbReference>
<keyword evidence="9 23" id="KW-0812">Transmembrane</keyword>
<keyword evidence="19" id="KW-0843">Virulence</keyword>
<proteinExistence type="predicted"/>
<comment type="subcellular location">
    <subcellularLocation>
        <location evidence="4">Cell membrane</location>
        <topology evidence="4">Multi-pass membrane protein</topology>
    </subcellularLocation>
</comment>
<feature type="transmembrane region" description="Helical" evidence="23">
    <location>
        <begin position="126"/>
        <end position="147"/>
    </location>
</feature>
<evidence type="ECO:0000259" key="25">
    <source>
        <dbReference type="PROSITE" id="PS50885"/>
    </source>
</evidence>
<evidence type="ECO:0000256" key="9">
    <source>
        <dbReference type="ARBA" id="ARBA00022692"/>
    </source>
</evidence>
<evidence type="ECO:0000256" key="7">
    <source>
        <dbReference type="ARBA" id="ARBA00022553"/>
    </source>
</evidence>
<evidence type="ECO:0000256" key="1">
    <source>
        <dbReference type="ARBA" id="ARBA00000085"/>
    </source>
</evidence>
<evidence type="ECO:0000313" key="27">
    <source>
        <dbReference type="Proteomes" id="UP000176288"/>
    </source>
</evidence>
<dbReference type="PANTHER" id="PTHR44936">
    <property type="entry name" value="SENSOR PROTEIN CREC"/>
    <property type="match status" value="1"/>
</dbReference>
<dbReference type="InterPro" id="IPR003661">
    <property type="entry name" value="HisK_dim/P_dom"/>
</dbReference>
<dbReference type="Gene3D" id="6.10.340.10">
    <property type="match status" value="1"/>
</dbReference>
<keyword evidence="18" id="KW-0346">Stress response</keyword>
<keyword evidence="12" id="KW-0378">Hydrolase</keyword>
<evidence type="ECO:0000256" key="21">
    <source>
        <dbReference type="ARBA" id="ARBA00040454"/>
    </source>
</evidence>
<accession>A0A1D9MJR4</accession>
<evidence type="ECO:0000256" key="16">
    <source>
        <dbReference type="ARBA" id="ARBA00022989"/>
    </source>
</evidence>
<dbReference type="AlphaFoldDB" id="A0A1D9MJR4"/>
<evidence type="ECO:0000256" key="15">
    <source>
        <dbReference type="ARBA" id="ARBA00022912"/>
    </source>
</evidence>
<name>A0A1D9MJR4_9ACTO</name>
<reference evidence="26 27" key="1">
    <citation type="submission" date="2016-10" db="EMBL/GenBank/DDBJ databases">
        <title>Actinomyces aegypiusis sp. nov., isolated from the Aegypius monachus in Qinghai Tibet Plateau China.</title>
        <authorList>
            <person name="Wang Y."/>
        </authorList>
    </citation>
    <scope>NUCLEOTIDE SEQUENCE [LARGE SCALE GENOMIC DNA]</scope>
    <source>
        <strain evidence="26 27">VUL4_3</strain>
    </source>
</reference>
<dbReference type="SUPFAM" id="SSF55874">
    <property type="entry name" value="ATPase domain of HSP90 chaperone/DNA topoisomerase II/histidine kinase"/>
    <property type="match status" value="1"/>
</dbReference>
<dbReference type="STRING" id="1912795.BK816_03260"/>
<evidence type="ECO:0000256" key="8">
    <source>
        <dbReference type="ARBA" id="ARBA00022679"/>
    </source>
</evidence>
<keyword evidence="27" id="KW-1185">Reference proteome</keyword>
<gene>
    <name evidence="26" type="ORF">BK816_03260</name>
</gene>
<dbReference type="InterPro" id="IPR003594">
    <property type="entry name" value="HATPase_dom"/>
</dbReference>
<dbReference type="InterPro" id="IPR036890">
    <property type="entry name" value="HATPase_C_sf"/>
</dbReference>
<keyword evidence="7" id="KW-0597">Phosphoprotein</keyword>
<dbReference type="InterPro" id="IPR003660">
    <property type="entry name" value="HAMP_dom"/>
</dbReference>
<comment type="cofactor">
    <cofactor evidence="2">
        <name>Mn(2+)</name>
        <dbReference type="ChEBI" id="CHEBI:29035"/>
    </cofactor>
</comment>
<dbReference type="Proteomes" id="UP000176288">
    <property type="component" value="Chromosome"/>
</dbReference>
<feature type="domain" description="Histidine kinase" evidence="24">
    <location>
        <begin position="213"/>
        <end position="417"/>
    </location>
</feature>
<dbReference type="InterPro" id="IPR050980">
    <property type="entry name" value="2C_sensor_his_kinase"/>
</dbReference>
<dbReference type="SUPFAM" id="SSF47384">
    <property type="entry name" value="Homodimeric domain of signal transducing histidine kinase"/>
    <property type="match status" value="1"/>
</dbReference>
<dbReference type="KEGG" id="avu:BK816_03260"/>
<keyword evidence="20" id="KW-0464">Manganese</keyword>
<evidence type="ECO:0000256" key="13">
    <source>
        <dbReference type="ARBA" id="ARBA00022840"/>
    </source>
</evidence>
<dbReference type="GO" id="GO:0005524">
    <property type="term" value="F:ATP binding"/>
    <property type="evidence" value="ECO:0007669"/>
    <property type="project" value="UniProtKB-KW"/>
</dbReference>
<dbReference type="Gene3D" id="3.30.565.10">
    <property type="entry name" value="Histidine kinase-like ATPase, C-terminal domain"/>
    <property type="match status" value="1"/>
</dbReference>
<dbReference type="RefSeq" id="WP_071163895.1">
    <property type="nucleotide sequence ID" value="NZ_CP017812.1"/>
</dbReference>
<evidence type="ECO:0000256" key="18">
    <source>
        <dbReference type="ARBA" id="ARBA00023016"/>
    </source>
</evidence>
<dbReference type="GO" id="GO:0000155">
    <property type="term" value="F:phosphorelay sensor kinase activity"/>
    <property type="evidence" value="ECO:0007669"/>
    <property type="project" value="InterPro"/>
</dbReference>
<evidence type="ECO:0000256" key="19">
    <source>
        <dbReference type="ARBA" id="ARBA00023026"/>
    </source>
</evidence>
<dbReference type="InterPro" id="IPR004358">
    <property type="entry name" value="Sig_transdc_His_kin-like_C"/>
</dbReference>
<dbReference type="EMBL" id="CP017812">
    <property type="protein sequence ID" value="AOZ72429.1"/>
    <property type="molecule type" value="Genomic_DNA"/>
</dbReference>
<evidence type="ECO:0000313" key="26">
    <source>
        <dbReference type="EMBL" id="AOZ72429.1"/>
    </source>
</evidence>
<evidence type="ECO:0000256" key="10">
    <source>
        <dbReference type="ARBA" id="ARBA00022741"/>
    </source>
</evidence>
<evidence type="ECO:0000256" key="5">
    <source>
        <dbReference type="ARBA" id="ARBA00012438"/>
    </source>
</evidence>
<dbReference type="Pfam" id="PF00512">
    <property type="entry name" value="HisKA"/>
    <property type="match status" value="1"/>
</dbReference>
<evidence type="ECO:0000256" key="4">
    <source>
        <dbReference type="ARBA" id="ARBA00004651"/>
    </source>
</evidence>
<dbReference type="GO" id="GO:0004721">
    <property type="term" value="F:phosphoprotein phosphatase activity"/>
    <property type="evidence" value="ECO:0007669"/>
    <property type="project" value="UniProtKB-KW"/>
</dbReference>